<evidence type="ECO:0000259" key="1">
    <source>
        <dbReference type="Pfam" id="PF05699"/>
    </source>
</evidence>
<accession>A0ABM3R0I8</accession>
<dbReference type="PANTHER" id="PTHR23272:SF184">
    <property type="entry name" value="OS03G0311250 PROTEIN"/>
    <property type="match status" value="1"/>
</dbReference>
<dbReference type="SUPFAM" id="SSF53098">
    <property type="entry name" value="Ribonuclease H-like"/>
    <property type="match status" value="1"/>
</dbReference>
<dbReference type="PANTHER" id="PTHR23272">
    <property type="entry name" value="BED FINGER-RELATED"/>
    <property type="match status" value="1"/>
</dbReference>
<dbReference type="Pfam" id="PF05699">
    <property type="entry name" value="Dimer_Tnp_hAT"/>
    <property type="match status" value="1"/>
</dbReference>
<dbReference type="GeneID" id="130463874"/>
<proteinExistence type="predicted"/>
<reference evidence="2" key="1">
    <citation type="journal article" date="2021" name="Nat. Commun.">
        <title>Genomic analyses provide insights into spinach domestication and the genetic basis of agronomic traits.</title>
        <authorList>
            <person name="Cai X."/>
            <person name="Sun X."/>
            <person name="Xu C."/>
            <person name="Sun H."/>
            <person name="Wang X."/>
            <person name="Ge C."/>
            <person name="Zhang Z."/>
            <person name="Wang Q."/>
            <person name="Fei Z."/>
            <person name="Jiao C."/>
            <person name="Wang Q."/>
        </authorList>
    </citation>
    <scope>NUCLEOTIDE SEQUENCE [LARGE SCALE GENOMIC DNA]</scope>
    <source>
        <strain evidence="2">cv. Varoflay</strain>
    </source>
</reference>
<organism evidence="2 3">
    <name type="scientific">Spinacia oleracea</name>
    <name type="common">Spinach</name>
    <dbReference type="NCBI Taxonomy" id="3562"/>
    <lineage>
        <taxon>Eukaryota</taxon>
        <taxon>Viridiplantae</taxon>
        <taxon>Streptophyta</taxon>
        <taxon>Embryophyta</taxon>
        <taxon>Tracheophyta</taxon>
        <taxon>Spermatophyta</taxon>
        <taxon>Magnoliopsida</taxon>
        <taxon>eudicotyledons</taxon>
        <taxon>Gunneridae</taxon>
        <taxon>Pentapetalae</taxon>
        <taxon>Caryophyllales</taxon>
        <taxon>Chenopodiaceae</taxon>
        <taxon>Chenopodioideae</taxon>
        <taxon>Anserineae</taxon>
        <taxon>Spinacia</taxon>
    </lineage>
</organism>
<keyword evidence="2" id="KW-1185">Reference proteome</keyword>
<evidence type="ECO:0000313" key="2">
    <source>
        <dbReference type="Proteomes" id="UP000813463"/>
    </source>
</evidence>
<dbReference type="RefSeq" id="XP_056689129.1">
    <property type="nucleotide sequence ID" value="XM_056833151.1"/>
</dbReference>
<feature type="domain" description="HAT C-terminal dimerisation" evidence="1">
    <location>
        <begin position="46"/>
        <end position="127"/>
    </location>
</feature>
<protein>
    <submittedName>
        <fullName evidence="3">Zinc finger BED domain-containing protein RICESLEEPER 2-like</fullName>
    </submittedName>
</protein>
<reference evidence="3" key="2">
    <citation type="submission" date="2025-08" db="UniProtKB">
        <authorList>
            <consortium name="RefSeq"/>
        </authorList>
    </citation>
    <scope>IDENTIFICATION</scope>
    <source>
        <tissue evidence="3">Leaf</tissue>
    </source>
</reference>
<evidence type="ECO:0000313" key="3">
    <source>
        <dbReference type="RefSeq" id="XP_056689129.1"/>
    </source>
</evidence>
<dbReference type="InterPro" id="IPR008906">
    <property type="entry name" value="HATC_C_dom"/>
</dbReference>
<name>A0ABM3R0I8_SPIOL</name>
<dbReference type="Proteomes" id="UP000813463">
    <property type="component" value="Chromosome 6"/>
</dbReference>
<sequence>MLLWRKYHQLRMIHSQLRTSHKKVEVLKSKYKKHKCELSGEAKIKLDKYLEEDTEEDDDEFDILGWWKFNSARFPTMGRMSRDVLAVPISTVASESAFSTEGRVLDNFRSSLSPVVVQGLVCNQNWLRAGPFQGVEECLEEVELLEEDLNKMFINDVVHHETIEIDE</sequence>
<gene>
    <name evidence="3" type="primary">LOC130463874</name>
</gene>
<dbReference type="InterPro" id="IPR012337">
    <property type="entry name" value="RNaseH-like_sf"/>
</dbReference>